<sequence length="320" mass="37645">MIAALLCNLSILSAQSRQDYKAYHRSIIRAEELIVQKKAAAALDTFSKVFETYNFIFLRDYKVATELALYLGDKKKAFHFLRMGILSGWTLKEIKKEKFLASLRKDREWKDVKRQYDSLHAKYWSKLDLQLRKEIHKMFKDDQYLAFANLFKISRKGKERLLHKKFIPQSERQMAKLRRIIEERGYPGEMIIGNSMWMWTILSHHNSISPAYEQKDTLYLSMKPLLRKAIQEGELSPYDYAVIEDSYVVVRSDHKKAAYGYLNTLSKSEISMSNKLRAYIGMRTVETRNSLIDIEEQTGMDFYLTGSFWEIGKIVPKEKD</sequence>
<accession>A0A512RS42</accession>
<reference evidence="1 2" key="1">
    <citation type="submission" date="2019-07" db="EMBL/GenBank/DDBJ databases">
        <title>Whole genome shotgun sequence of Chitinophaga cymbidii NBRC 109752.</title>
        <authorList>
            <person name="Hosoyama A."/>
            <person name="Uohara A."/>
            <person name="Ohji S."/>
            <person name="Ichikawa N."/>
        </authorList>
    </citation>
    <scope>NUCLEOTIDE SEQUENCE [LARGE SCALE GENOMIC DNA]</scope>
    <source>
        <strain evidence="1 2">NBRC 109752</strain>
    </source>
</reference>
<dbReference type="EMBL" id="BKAU01000007">
    <property type="protein sequence ID" value="GEP98515.1"/>
    <property type="molecule type" value="Genomic_DNA"/>
</dbReference>
<gene>
    <name evidence="1" type="ORF">CCY01nite_47750</name>
</gene>
<dbReference type="Proteomes" id="UP000321436">
    <property type="component" value="Unassembled WGS sequence"/>
</dbReference>
<organism evidence="1 2">
    <name type="scientific">Chitinophaga cymbidii</name>
    <dbReference type="NCBI Taxonomy" id="1096750"/>
    <lineage>
        <taxon>Bacteria</taxon>
        <taxon>Pseudomonadati</taxon>
        <taxon>Bacteroidota</taxon>
        <taxon>Chitinophagia</taxon>
        <taxon>Chitinophagales</taxon>
        <taxon>Chitinophagaceae</taxon>
        <taxon>Chitinophaga</taxon>
    </lineage>
</organism>
<dbReference type="AlphaFoldDB" id="A0A512RS42"/>
<proteinExistence type="predicted"/>
<protein>
    <submittedName>
        <fullName evidence="1">Uncharacterized protein</fullName>
    </submittedName>
</protein>
<evidence type="ECO:0000313" key="2">
    <source>
        <dbReference type="Proteomes" id="UP000321436"/>
    </source>
</evidence>
<name>A0A512RS42_9BACT</name>
<comment type="caution">
    <text evidence="1">The sequence shown here is derived from an EMBL/GenBank/DDBJ whole genome shotgun (WGS) entry which is preliminary data.</text>
</comment>
<evidence type="ECO:0000313" key="1">
    <source>
        <dbReference type="EMBL" id="GEP98515.1"/>
    </source>
</evidence>
<keyword evidence="2" id="KW-1185">Reference proteome</keyword>